<feature type="domain" description="Pyrrolo-quinoline quinone repeat" evidence="2">
    <location>
        <begin position="94"/>
        <end position="156"/>
    </location>
</feature>
<dbReference type="InterPro" id="IPR015943">
    <property type="entry name" value="WD40/YVTN_repeat-like_dom_sf"/>
</dbReference>
<sequence length="201" mass="23139">MKKKIQPILLMSLLFLFSILIISVPAQAAGPEATTVKFKTSYTNSKERMIVRGLDANKQAVWKYVTKKYTATELPKTKCIIRKDKVYIFDNSKIVVLRKKDGKKLWTVKKVSPAGHLCKFDKNGNLYVTGYYDQTVYKVSKKGKILWKTNISKTGNYWPYKITVSRNKITILYECSPDDYSSDKTHKIVFNSKNGKIIKYS</sequence>
<accession>A0ABT2TXI7</accession>
<dbReference type="Gene3D" id="2.130.10.10">
    <property type="entry name" value="YVTN repeat-like/Quinoprotein amine dehydrogenase"/>
    <property type="match status" value="1"/>
</dbReference>
<dbReference type="Pfam" id="PF13360">
    <property type="entry name" value="PQQ_2"/>
    <property type="match status" value="1"/>
</dbReference>
<reference evidence="3 4" key="1">
    <citation type="journal article" date="2021" name="ISME Commun">
        <title>Automated analysis of genomic sequences facilitates high-throughput and comprehensive description of bacteria.</title>
        <authorList>
            <person name="Hitch T.C.A."/>
        </authorList>
    </citation>
    <scope>NUCLEOTIDE SEQUENCE [LARGE SCALE GENOMIC DNA]</scope>
    <source>
        <strain evidence="3 4">Sanger_23</strain>
    </source>
</reference>
<evidence type="ECO:0000259" key="2">
    <source>
        <dbReference type="Pfam" id="PF13360"/>
    </source>
</evidence>
<evidence type="ECO:0000313" key="3">
    <source>
        <dbReference type="EMBL" id="MCU6766366.1"/>
    </source>
</evidence>
<dbReference type="InterPro" id="IPR002372">
    <property type="entry name" value="PQQ_rpt_dom"/>
</dbReference>
<name>A0ABT2TXI7_9FIRM</name>
<protein>
    <submittedName>
        <fullName evidence="3">PQQ-like beta-propeller repeat protein</fullName>
    </submittedName>
</protein>
<dbReference type="InterPro" id="IPR011047">
    <property type="entry name" value="Quinoprotein_ADH-like_sf"/>
</dbReference>
<proteinExistence type="predicted"/>
<gene>
    <name evidence="3" type="ORF">OCV61_13255</name>
</gene>
<feature type="signal peptide" evidence="1">
    <location>
        <begin position="1"/>
        <end position="28"/>
    </location>
</feature>
<comment type="caution">
    <text evidence="3">The sequence shown here is derived from an EMBL/GenBank/DDBJ whole genome shotgun (WGS) entry which is preliminary data.</text>
</comment>
<feature type="chain" id="PRO_5045916818" evidence="1">
    <location>
        <begin position="29"/>
        <end position="201"/>
    </location>
</feature>
<dbReference type="Proteomes" id="UP001652409">
    <property type="component" value="Unassembled WGS sequence"/>
</dbReference>
<dbReference type="RefSeq" id="WP_158422190.1">
    <property type="nucleotide sequence ID" value="NZ_JAOQJL010000029.1"/>
</dbReference>
<organism evidence="3 4">
    <name type="scientific">Blautia ammoniilytica</name>
    <dbReference type="NCBI Taxonomy" id="2981782"/>
    <lineage>
        <taxon>Bacteria</taxon>
        <taxon>Bacillati</taxon>
        <taxon>Bacillota</taxon>
        <taxon>Clostridia</taxon>
        <taxon>Lachnospirales</taxon>
        <taxon>Lachnospiraceae</taxon>
        <taxon>Blautia</taxon>
    </lineage>
</organism>
<evidence type="ECO:0000256" key="1">
    <source>
        <dbReference type="SAM" id="SignalP"/>
    </source>
</evidence>
<keyword evidence="4" id="KW-1185">Reference proteome</keyword>
<dbReference type="SUPFAM" id="SSF50998">
    <property type="entry name" value="Quinoprotein alcohol dehydrogenase-like"/>
    <property type="match status" value="1"/>
</dbReference>
<keyword evidence="1" id="KW-0732">Signal</keyword>
<dbReference type="EMBL" id="JAOQJL010000029">
    <property type="protein sequence ID" value="MCU6766366.1"/>
    <property type="molecule type" value="Genomic_DNA"/>
</dbReference>
<evidence type="ECO:0000313" key="4">
    <source>
        <dbReference type="Proteomes" id="UP001652409"/>
    </source>
</evidence>